<comment type="caution">
    <text evidence="2">The sequence shown here is derived from an EMBL/GenBank/DDBJ whole genome shotgun (WGS) entry which is preliminary data.</text>
</comment>
<accession>A0A5R9L1F3</accession>
<organism evidence="2 3">
    <name type="scientific">Dyadobacter luticola</name>
    <dbReference type="NCBI Taxonomy" id="1979387"/>
    <lineage>
        <taxon>Bacteria</taxon>
        <taxon>Pseudomonadati</taxon>
        <taxon>Bacteroidota</taxon>
        <taxon>Cytophagia</taxon>
        <taxon>Cytophagales</taxon>
        <taxon>Spirosomataceae</taxon>
        <taxon>Dyadobacter</taxon>
    </lineage>
</organism>
<dbReference type="SUPFAM" id="SSF141673">
    <property type="entry name" value="MOSC N-terminal domain-like"/>
    <property type="match status" value="1"/>
</dbReference>
<dbReference type="AlphaFoldDB" id="A0A5R9L1F3"/>
<dbReference type="PANTHER" id="PTHR14237:SF19">
    <property type="entry name" value="MITOCHONDRIAL AMIDOXIME REDUCING COMPONENT 1"/>
    <property type="match status" value="1"/>
</dbReference>
<gene>
    <name evidence="2" type="ORF">FEN17_00955</name>
</gene>
<evidence type="ECO:0000313" key="3">
    <source>
        <dbReference type="Proteomes" id="UP000306402"/>
    </source>
</evidence>
<dbReference type="SUPFAM" id="SSF50800">
    <property type="entry name" value="PK beta-barrel domain-like"/>
    <property type="match status" value="1"/>
</dbReference>
<dbReference type="PROSITE" id="PS51340">
    <property type="entry name" value="MOSC"/>
    <property type="match status" value="1"/>
</dbReference>
<protein>
    <submittedName>
        <fullName evidence="2">MOSC domain-containing protein</fullName>
    </submittedName>
</protein>
<dbReference type="OrthoDB" id="581532at2"/>
<dbReference type="GO" id="GO:0030170">
    <property type="term" value="F:pyridoxal phosphate binding"/>
    <property type="evidence" value="ECO:0007669"/>
    <property type="project" value="InterPro"/>
</dbReference>
<dbReference type="EMBL" id="VCEJ01000002">
    <property type="protein sequence ID" value="TLV02241.1"/>
    <property type="molecule type" value="Genomic_DNA"/>
</dbReference>
<evidence type="ECO:0000259" key="1">
    <source>
        <dbReference type="PROSITE" id="PS51340"/>
    </source>
</evidence>
<name>A0A5R9L1F3_9BACT</name>
<feature type="domain" description="MOSC" evidence="1">
    <location>
        <begin position="119"/>
        <end position="264"/>
    </location>
</feature>
<dbReference type="InterPro" id="IPR005303">
    <property type="entry name" value="MOCOS_middle"/>
</dbReference>
<dbReference type="GO" id="GO:0003824">
    <property type="term" value="F:catalytic activity"/>
    <property type="evidence" value="ECO:0007669"/>
    <property type="project" value="InterPro"/>
</dbReference>
<dbReference type="InterPro" id="IPR011037">
    <property type="entry name" value="Pyrv_Knase-like_insert_dom_sf"/>
</dbReference>
<reference evidence="2 3" key="1">
    <citation type="submission" date="2019-05" db="EMBL/GenBank/DDBJ databases">
        <authorList>
            <person name="Qu J.-H."/>
        </authorList>
    </citation>
    <scope>NUCLEOTIDE SEQUENCE [LARGE SCALE GENOMIC DNA]</scope>
    <source>
        <strain evidence="2 3">T17</strain>
    </source>
</reference>
<evidence type="ECO:0000313" key="2">
    <source>
        <dbReference type="EMBL" id="TLV02241.1"/>
    </source>
</evidence>
<dbReference type="InterPro" id="IPR005302">
    <property type="entry name" value="MoCF_Sase_C"/>
</dbReference>
<keyword evidence="3" id="KW-1185">Reference proteome</keyword>
<dbReference type="Proteomes" id="UP000306402">
    <property type="component" value="Unassembled WGS sequence"/>
</dbReference>
<sequence>MFLSQIWIYPVKSLGGIRVKEAQVEERGLQYDRRWMVVDENGKFLTQRVNANMALIQVGIEANNLTLKHSSHPEDRIEVPFHPDFREPVKVQVWKDTLTAYTVCEKVDVWLTKHLKKHVRLVEMTAASERKMPEEKAVNDESVSFADDFPYLLTSQSSLLDLNSKLSEQVEMKRFRPNFVIAGAEPFDEDTWNSIRIGNTCFEAMTLCERCIMINIDPETSRKDSEPLKTLASYRREGKKIFFGRNLIGTTYGAVREGDPVISHPM</sequence>
<dbReference type="Pfam" id="PF03476">
    <property type="entry name" value="MOSC_N"/>
    <property type="match status" value="1"/>
</dbReference>
<dbReference type="RefSeq" id="WP_138363450.1">
    <property type="nucleotide sequence ID" value="NZ_VCEJ01000002.1"/>
</dbReference>
<dbReference type="PANTHER" id="PTHR14237">
    <property type="entry name" value="MOLYBDOPTERIN COFACTOR SULFURASE MOSC"/>
    <property type="match status" value="1"/>
</dbReference>
<proteinExistence type="predicted"/>
<dbReference type="GO" id="GO:0030151">
    <property type="term" value="F:molybdenum ion binding"/>
    <property type="evidence" value="ECO:0007669"/>
    <property type="project" value="InterPro"/>
</dbReference>
<dbReference type="Pfam" id="PF03473">
    <property type="entry name" value="MOSC"/>
    <property type="match status" value="1"/>
</dbReference>